<dbReference type="Pfam" id="PF01966">
    <property type="entry name" value="HD"/>
    <property type="match status" value="1"/>
</dbReference>
<name>A0ABZ0UL96_9RICK</name>
<organism evidence="4 5">
    <name type="scientific">Candidatus Bandiella euplotis</name>
    <dbReference type="NCBI Taxonomy" id="1664265"/>
    <lineage>
        <taxon>Bacteria</taxon>
        <taxon>Pseudomonadati</taxon>
        <taxon>Pseudomonadota</taxon>
        <taxon>Alphaproteobacteria</taxon>
        <taxon>Rickettsiales</taxon>
        <taxon>Candidatus Midichloriaceae</taxon>
        <taxon>Candidatus Bandiella</taxon>
    </lineage>
</organism>
<dbReference type="PANTHER" id="PTHR11373">
    <property type="entry name" value="DEOXYNUCLEOSIDE TRIPHOSPHATE TRIPHOSPHOHYDROLASE"/>
    <property type="match status" value="1"/>
</dbReference>
<dbReference type="InterPro" id="IPR023023">
    <property type="entry name" value="dNTPase_2"/>
</dbReference>
<protein>
    <recommendedName>
        <fullName evidence="2">Deoxyguanosinetriphosphate triphosphohydrolase-like protein</fullName>
    </recommendedName>
</protein>
<dbReference type="InterPro" id="IPR026875">
    <property type="entry name" value="PHydrolase_assoc_dom"/>
</dbReference>
<accession>A0ABZ0UL96</accession>
<dbReference type="InterPro" id="IPR006261">
    <property type="entry name" value="dGTPase"/>
</dbReference>
<evidence type="ECO:0000313" key="4">
    <source>
        <dbReference type="EMBL" id="WPX96909.1"/>
    </source>
</evidence>
<dbReference type="HAMAP" id="MF_01212">
    <property type="entry name" value="dGTPase_type2"/>
    <property type="match status" value="1"/>
</dbReference>
<dbReference type="SMART" id="SM00471">
    <property type="entry name" value="HDc"/>
    <property type="match status" value="1"/>
</dbReference>
<comment type="similarity">
    <text evidence="2">Belongs to the dGTPase family. Type 2 subfamily.</text>
</comment>
<keyword evidence="5" id="KW-1185">Reference proteome</keyword>
<dbReference type="NCBIfam" id="TIGR01353">
    <property type="entry name" value="dGTP_triPase"/>
    <property type="match status" value="1"/>
</dbReference>
<gene>
    <name evidence="4" type="ORF">Bandiella_01044</name>
</gene>
<dbReference type="CDD" id="cd00077">
    <property type="entry name" value="HDc"/>
    <property type="match status" value="1"/>
</dbReference>
<reference evidence="4 5" key="1">
    <citation type="submission" date="2022-11" db="EMBL/GenBank/DDBJ databases">
        <title>Host association and intracellularity evolved multiple times independently in the Rickettsiales.</title>
        <authorList>
            <person name="Castelli M."/>
            <person name="Nardi T."/>
            <person name="Gammuto L."/>
            <person name="Bellinzona G."/>
            <person name="Sabaneyeva E."/>
            <person name="Potekhin A."/>
            <person name="Serra V."/>
            <person name="Petroni G."/>
            <person name="Sassera D."/>
        </authorList>
    </citation>
    <scope>NUCLEOTIDE SEQUENCE [LARGE SCALE GENOMIC DNA]</scope>
    <source>
        <strain evidence="4 5">NDG2</strain>
    </source>
</reference>
<dbReference type="Proteomes" id="UP001327219">
    <property type="component" value="Chromosome"/>
</dbReference>
<evidence type="ECO:0000256" key="2">
    <source>
        <dbReference type="HAMAP-Rule" id="MF_01212"/>
    </source>
</evidence>
<dbReference type="PROSITE" id="PS51831">
    <property type="entry name" value="HD"/>
    <property type="match status" value="1"/>
</dbReference>
<evidence type="ECO:0000313" key="5">
    <source>
        <dbReference type="Proteomes" id="UP001327219"/>
    </source>
</evidence>
<dbReference type="InterPro" id="IPR003607">
    <property type="entry name" value="HD/PDEase_dom"/>
</dbReference>
<feature type="domain" description="HD" evidence="3">
    <location>
        <begin position="60"/>
        <end position="198"/>
    </location>
</feature>
<dbReference type="SUPFAM" id="SSF109604">
    <property type="entry name" value="HD-domain/PDEase-like"/>
    <property type="match status" value="1"/>
</dbReference>
<proteinExistence type="inferred from homology"/>
<evidence type="ECO:0000256" key="1">
    <source>
        <dbReference type="ARBA" id="ARBA00022801"/>
    </source>
</evidence>
<dbReference type="Gene3D" id="1.10.3210.10">
    <property type="entry name" value="Hypothetical protein af1432"/>
    <property type="match status" value="1"/>
</dbReference>
<dbReference type="EMBL" id="CP110820">
    <property type="protein sequence ID" value="WPX96909.1"/>
    <property type="molecule type" value="Genomic_DNA"/>
</dbReference>
<dbReference type="InterPro" id="IPR006674">
    <property type="entry name" value="HD_domain"/>
</dbReference>
<keyword evidence="1 2" id="KW-0378">Hydrolase</keyword>
<dbReference type="RefSeq" id="WP_323732593.1">
    <property type="nucleotide sequence ID" value="NZ_CP110820.1"/>
</dbReference>
<dbReference type="PANTHER" id="PTHR11373:SF43">
    <property type="entry name" value="DEOXYGUANOSINETRIPHOSPHATE TRIPHOSPHOHYDROLASE-LIKE PROTEIN"/>
    <property type="match status" value="1"/>
</dbReference>
<dbReference type="InterPro" id="IPR050135">
    <property type="entry name" value="dGTPase-like"/>
</dbReference>
<sequence length="381" mass="44337">MYKKNYSLGLFKSSGRVYCEDMEYDFLEDKFRIINSKAFRRLEYKTQVFINYIGDHYRTRLTHSLEVGQIAVYIAKQLRANEELAEVIALSHDLGHPPFGHAGERALNEVSLKFGGFDHNVQVVRIVTQLEKQFPKFNGLNLTLEALDGILKHNGPINQESKYYNQLKDILDGIPIKLSGNAFLEAQIASLADDIAYSKHDIDDGVRAGFVKMRDFCQIEMFKNVYDKVYSEYKDVEKEVFKIEVLREFGKFLVENLLHQTKSNLKSLDITEAKQVVDANEVIVSFSDPVKIQLIELKKFLFDKVYRNFPINRVNYKACKIIQDLFTYFMNYPVNLPQDWQQKTDLKNEANLATIITDYIAGMTDRFAVDEHRRVFDLHDY</sequence>
<evidence type="ECO:0000259" key="3">
    <source>
        <dbReference type="PROSITE" id="PS51831"/>
    </source>
</evidence>
<dbReference type="Pfam" id="PF13286">
    <property type="entry name" value="HD_assoc"/>
    <property type="match status" value="1"/>
</dbReference>